<keyword evidence="2" id="KW-0808">Transferase</keyword>
<dbReference type="InterPro" id="IPR000182">
    <property type="entry name" value="GNAT_dom"/>
</dbReference>
<gene>
    <name evidence="5" type="ORF">TEOVI_000918300</name>
</gene>
<evidence type="ECO:0000256" key="3">
    <source>
        <dbReference type="ARBA" id="ARBA00023315"/>
    </source>
</evidence>
<dbReference type="Pfam" id="PF13302">
    <property type="entry name" value="Acetyltransf_3"/>
    <property type="match status" value="1"/>
</dbReference>
<dbReference type="InterPro" id="IPR016181">
    <property type="entry name" value="Acyl_CoA_acyltransferase"/>
</dbReference>
<protein>
    <submittedName>
        <fullName evidence="5">N-acetyltransferase, putative</fullName>
    </submittedName>
</protein>
<dbReference type="SUPFAM" id="SSF55729">
    <property type="entry name" value="Acyl-CoA N-acyltransferases (Nat)"/>
    <property type="match status" value="1"/>
</dbReference>
<name>A0A1G4I9X8_TRYEQ</name>
<dbReference type="RefSeq" id="XP_067079952.1">
    <property type="nucleotide sequence ID" value="XM_067223851.1"/>
</dbReference>
<dbReference type="EMBL" id="CZPT02001091">
    <property type="protein sequence ID" value="SCU68877.1"/>
    <property type="molecule type" value="Genomic_DNA"/>
</dbReference>
<sequence>MNNKNVLVSGQRLRLVPYLHHHVPRYHCWMSDPKMLELTASEPLTLQEEYENQQEWLCAEDKLTFIILAPVSVRQGEMEVHEGVCGKCSATAEENVEGGKKILHSSTGGASQHSKIPVDAATTLTTRDGEEGLYVMIGDCNLFLLSSGEGEMEGDGSTDSTVDTAFHILSSDKISSVEPTTTNPTAADCGRCFEVEAMIAEGNFRRRGFGEEAVRLLMSYALDKLRASRFVAKVRANNFSSIQLFTSKLGFTLLKEVPVFGEIHYIKFFIDSDGESWKEEAGYLIGTYDESVERKLRITNLVPENEQT</sequence>
<accession>A0A1G4I9X8</accession>
<dbReference type="PANTHER" id="PTHR13256:SF16">
    <property type="entry name" value="ALPHA_BETA-TUBULIN-N-ACETYLTRANSFERASE 9"/>
    <property type="match status" value="1"/>
</dbReference>
<dbReference type="InterPro" id="IPR039135">
    <property type="entry name" value="NAT9-like"/>
</dbReference>
<dbReference type="Proteomes" id="UP000195570">
    <property type="component" value="Unassembled WGS sequence"/>
</dbReference>
<keyword evidence="3" id="KW-0012">Acyltransferase</keyword>
<dbReference type="GeneID" id="92383117"/>
<proteinExistence type="inferred from homology"/>
<evidence type="ECO:0000256" key="1">
    <source>
        <dbReference type="ARBA" id="ARBA00009342"/>
    </source>
</evidence>
<comment type="caution">
    <text evidence="5">The sequence shown here is derived from an EMBL/GenBank/DDBJ whole genome shotgun (WGS) entry which is preliminary data.</text>
</comment>
<dbReference type="Gene3D" id="3.40.630.30">
    <property type="match status" value="2"/>
</dbReference>
<dbReference type="AlphaFoldDB" id="A0A1G4I9X8"/>
<evidence type="ECO:0000313" key="5">
    <source>
        <dbReference type="EMBL" id="SCU68877.1"/>
    </source>
</evidence>
<dbReference type="GO" id="GO:0008080">
    <property type="term" value="F:N-acetyltransferase activity"/>
    <property type="evidence" value="ECO:0007669"/>
    <property type="project" value="InterPro"/>
</dbReference>
<evidence type="ECO:0000256" key="2">
    <source>
        <dbReference type="ARBA" id="ARBA00022679"/>
    </source>
</evidence>
<dbReference type="PANTHER" id="PTHR13256">
    <property type="entry name" value="N-ACETYLTRANSFERASE 9"/>
    <property type="match status" value="1"/>
</dbReference>
<reference evidence="5" key="1">
    <citation type="submission" date="2016-09" db="EMBL/GenBank/DDBJ databases">
        <authorList>
            <person name="Hebert L."/>
            <person name="Moumen B."/>
        </authorList>
    </citation>
    <scope>NUCLEOTIDE SEQUENCE [LARGE SCALE GENOMIC DNA]</scope>
    <source>
        <strain evidence="5">OVI</strain>
    </source>
</reference>
<organism evidence="5 6">
    <name type="scientific">Trypanosoma equiperdum</name>
    <dbReference type="NCBI Taxonomy" id="5694"/>
    <lineage>
        <taxon>Eukaryota</taxon>
        <taxon>Discoba</taxon>
        <taxon>Euglenozoa</taxon>
        <taxon>Kinetoplastea</taxon>
        <taxon>Metakinetoplastina</taxon>
        <taxon>Trypanosomatida</taxon>
        <taxon>Trypanosomatidae</taxon>
        <taxon>Trypanosoma</taxon>
    </lineage>
</organism>
<dbReference type="VEuPathDB" id="TriTrypDB:TEOVI_000918300"/>
<evidence type="ECO:0000313" key="6">
    <source>
        <dbReference type="Proteomes" id="UP000195570"/>
    </source>
</evidence>
<feature type="domain" description="N-acetyltransferase" evidence="4">
    <location>
        <begin position="188"/>
        <end position="252"/>
    </location>
</feature>
<comment type="similarity">
    <text evidence="1">Belongs to the acetyltransferase family. GNAT subfamily.</text>
</comment>
<evidence type="ECO:0000259" key="4">
    <source>
        <dbReference type="Pfam" id="PF13302"/>
    </source>
</evidence>
<keyword evidence="6" id="KW-1185">Reference proteome</keyword>